<dbReference type="AlphaFoldDB" id="A0A0S7Y1J3"/>
<dbReference type="InterPro" id="IPR016181">
    <property type="entry name" value="Acyl_CoA_acyltransferase"/>
</dbReference>
<dbReference type="InterPro" id="IPR000182">
    <property type="entry name" value="GNAT_dom"/>
</dbReference>
<proteinExistence type="predicted"/>
<evidence type="ECO:0000259" key="1">
    <source>
        <dbReference type="PROSITE" id="PS51186"/>
    </source>
</evidence>
<dbReference type="PANTHER" id="PTHR41368">
    <property type="entry name" value="PROTEIN YGHO"/>
    <property type="match status" value="1"/>
</dbReference>
<evidence type="ECO:0000313" key="2">
    <source>
        <dbReference type="EMBL" id="KPJ68599.1"/>
    </source>
</evidence>
<protein>
    <recommendedName>
        <fullName evidence="1">N-acetyltransferase domain-containing protein</fullName>
    </recommendedName>
</protein>
<name>A0A0S7Y1J3_UNCSA</name>
<gene>
    <name evidence="2" type="ORF">AMJ44_06240</name>
</gene>
<dbReference type="InterPro" id="IPR039968">
    <property type="entry name" value="BcerS-like"/>
</dbReference>
<dbReference type="PROSITE" id="PS51186">
    <property type="entry name" value="GNAT"/>
    <property type="match status" value="1"/>
</dbReference>
<comment type="caution">
    <text evidence="2">The sequence shown here is derived from an EMBL/GenBank/DDBJ whole genome shotgun (WGS) entry which is preliminary data.</text>
</comment>
<dbReference type="Proteomes" id="UP000051861">
    <property type="component" value="Unassembled WGS sequence"/>
</dbReference>
<dbReference type="GO" id="GO:0016747">
    <property type="term" value="F:acyltransferase activity, transferring groups other than amino-acyl groups"/>
    <property type="evidence" value="ECO:0007669"/>
    <property type="project" value="InterPro"/>
</dbReference>
<dbReference type="SUPFAM" id="SSF55729">
    <property type="entry name" value="Acyl-CoA N-acyltransferases (Nat)"/>
    <property type="match status" value="1"/>
</dbReference>
<accession>A0A0S7Y1J3</accession>
<dbReference type="EMBL" id="LIZX01000049">
    <property type="protein sequence ID" value="KPJ68599.1"/>
    <property type="molecule type" value="Genomic_DNA"/>
</dbReference>
<reference evidence="2 3" key="1">
    <citation type="journal article" date="2015" name="Microbiome">
        <title>Genomic resolution of linkages in carbon, nitrogen, and sulfur cycling among widespread estuary sediment bacteria.</title>
        <authorList>
            <person name="Baker B.J."/>
            <person name="Lazar C.S."/>
            <person name="Teske A.P."/>
            <person name="Dick G.J."/>
        </authorList>
    </citation>
    <scope>NUCLEOTIDE SEQUENCE [LARGE SCALE GENOMIC DNA]</scope>
    <source>
        <strain evidence="2">DG_54_3</strain>
    </source>
</reference>
<feature type="domain" description="N-acetyltransferase" evidence="1">
    <location>
        <begin position="1"/>
        <end position="159"/>
    </location>
</feature>
<sequence>MQIKAVETKKDLKRFISFPRQVYRGDPCWVSPLLSEVEFVLNPKKNPFWEHAQQRLFLAARDGKIIGRIAGIIDRTHIDLHHEPVGFFGFFEAFNDYEVAEMLLSRVREWLREKGMKAMRGPICPSTNEECGILIAGFDSPPFIMMYHNPPYYPKFMDRFGLKKAIDWQAYLAPVPAEPPKEVITAAKFAHLKCPQARIRQINMKEFDEEAQKIREVYNSAWNKNWGFVPFTPAEMQSLANRLKPLAIPELTLFAEIEGKTVGILVCIPNFNLVLKHLNGRLFPFGFLKALYYGRKIDSFRLIIMGVKEEYRKMGLEALLYLEGLKAAHKLGYKWYESSLILEDNIATRKAAEAWGGKVHKTYRIYEMKI</sequence>
<dbReference type="Gene3D" id="3.40.630.30">
    <property type="match status" value="1"/>
</dbReference>
<evidence type="ECO:0000313" key="3">
    <source>
        <dbReference type="Proteomes" id="UP000051861"/>
    </source>
</evidence>
<dbReference type="PANTHER" id="PTHR41368:SF1">
    <property type="entry name" value="PROTEIN YGHO"/>
    <property type="match status" value="1"/>
</dbReference>
<organism evidence="2 3">
    <name type="scientific">candidate division WOR-1 bacterium DG_54_3</name>
    <dbReference type="NCBI Taxonomy" id="1703775"/>
    <lineage>
        <taxon>Bacteria</taxon>
        <taxon>Bacillati</taxon>
        <taxon>Saganbacteria</taxon>
    </lineage>
</organism>